<dbReference type="SUPFAM" id="SSF52540">
    <property type="entry name" value="P-loop containing nucleoside triphosphate hydrolases"/>
    <property type="match status" value="2"/>
</dbReference>
<dbReference type="RefSeq" id="WP_142813763.1">
    <property type="nucleotide sequence ID" value="NZ_CP036282.1"/>
</dbReference>
<dbReference type="PROSITE" id="PS50966">
    <property type="entry name" value="ZF_SWIM"/>
    <property type="match status" value="1"/>
</dbReference>
<dbReference type="InterPro" id="IPR049730">
    <property type="entry name" value="SNF2/RAD54-like_C"/>
</dbReference>
<keyword evidence="2" id="KW-0862">Zinc</keyword>
<keyword evidence="6" id="KW-0067">ATP-binding</keyword>
<evidence type="ECO:0000256" key="1">
    <source>
        <dbReference type="ARBA" id="ARBA00022801"/>
    </source>
</evidence>
<reference evidence="7" key="1">
    <citation type="submission" date="2019-02" db="EMBL/GenBank/DDBJ databases">
        <title>Complete genome sequence of Rhodoferax sp. Gr-4.</title>
        <authorList>
            <person name="Jin L."/>
        </authorList>
    </citation>
    <scope>NUCLEOTIDE SEQUENCE [LARGE SCALE GENOMIC DNA]</scope>
    <source>
        <strain evidence="7">Gr-4</strain>
    </source>
</reference>
<organism evidence="6 7">
    <name type="scientific">Rhodoferax aquaticus</name>
    <dbReference type="NCBI Taxonomy" id="2527691"/>
    <lineage>
        <taxon>Bacteria</taxon>
        <taxon>Pseudomonadati</taxon>
        <taxon>Pseudomonadota</taxon>
        <taxon>Betaproteobacteria</taxon>
        <taxon>Burkholderiales</taxon>
        <taxon>Comamonadaceae</taxon>
        <taxon>Rhodoferax</taxon>
    </lineage>
</organism>
<dbReference type="CDD" id="cd18793">
    <property type="entry name" value="SF2_C_SNF"/>
    <property type="match status" value="1"/>
</dbReference>
<dbReference type="CDD" id="cd18012">
    <property type="entry name" value="DEXQc_arch_SWI2_SNF2"/>
    <property type="match status" value="1"/>
</dbReference>
<gene>
    <name evidence="6" type="ORF">EXZ61_20390</name>
</gene>
<feature type="domain" description="SWIM-type" evidence="3">
    <location>
        <begin position="64"/>
        <end position="104"/>
    </location>
</feature>
<dbReference type="Gene3D" id="3.40.50.300">
    <property type="entry name" value="P-loop containing nucleotide triphosphate hydrolases"/>
    <property type="match status" value="1"/>
</dbReference>
<evidence type="ECO:0000259" key="4">
    <source>
        <dbReference type="PROSITE" id="PS51192"/>
    </source>
</evidence>
<dbReference type="InterPro" id="IPR000330">
    <property type="entry name" value="SNF2_N"/>
</dbReference>
<feature type="domain" description="Helicase ATP-binding" evidence="4">
    <location>
        <begin position="709"/>
        <end position="869"/>
    </location>
</feature>
<name>A0A515EUG6_9BURK</name>
<dbReference type="InterPro" id="IPR038718">
    <property type="entry name" value="SNF2-like_sf"/>
</dbReference>
<keyword evidence="7" id="KW-1185">Reference proteome</keyword>
<dbReference type="GO" id="GO:0008270">
    <property type="term" value="F:zinc ion binding"/>
    <property type="evidence" value="ECO:0007669"/>
    <property type="project" value="UniProtKB-KW"/>
</dbReference>
<protein>
    <submittedName>
        <fullName evidence="6">Helicase SNF2</fullName>
    </submittedName>
</protein>
<dbReference type="Proteomes" id="UP000317365">
    <property type="component" value="Chromosome"/>
</dbReference>
<keyword evidence="2" id="KW-0863">Zinc-finger</keyword>
<dbReference type="SMART" id="SM00490">
    <property type="entry name" value="HELICc"/>
    <property type="match status" value="1"/>
</dbReference>
<dbReference type="GO" id="GO:0016787">
    <property type="term" value="F:hydrolase activity"/>
    <property type="evidence" value="ECO:0007669"/>
    <property type="project" value="UniProtKB-KW"/>
</dbReference>
<dbReference type="AlphaFoldDB" id="A0A515EUG6"/>
<dbReference type="Pfam" id="PF00176">
    <property type="entry name" value="SNF2-rel_dom"/>
    <property type="match status" value="1"/>
</dbReference>
<dbReference type="PANTHER" id="PTHR10799">
    <property type="entry name" value="SNF2/RAD54 HELICASE FAMILY"/>
    <property type="match status" value="1"/>
</dbReference>
<dbReference type="PROSITE" id="PS51194">
    <property type="entry name" value="HELICASE_CTER"/>
    <property type="match status" value="1"/>
</dbReference>
<dbReference type="Gene3D" id="3.40.50.10810">
    <property type="entry name" value="Tandem AAA-ATPase domain"/>
    <property type="match status" value="1"/>
</dbReference>
<dbReference type="InterPro" id="IPR001650">
    <property type="entry name" value="Helicase_C-like"/>
</dbReference>
<evidence type="ECO:0000256" key="2">
    <source>
        <dbReference type="PROSITE-ProRule" id="PRU00325"/>
    </source>
</evidence>
<dbReference type="SMART" id="SM00487">
    <property type="entry name" value="DEXDc"/>
    <property type="match status" value="1"/>
</dbReference>
<keyword evidence="2" id="KW-0479">Metal-binding</keyword>
<keyword evidence="1" id="KW-0378">Hydrolase</keyword>
<evidence type="ECO:0000313" key="7">
    <source>
        <dbReference type="Proteomes" id="UP000317365"/>
    </source>
</evidence>
<sequence length="1163" mass="128046">MEISYLPNGLWFDPRSLQKLVPDGYWTRGLGLYRNQKVLSIEIDPDAGHWIVQGEVQGTEAEPYEVHVETALTPDNRIAFWDCECSCAVGSDCKHGVALMLKAAYHGLQVLSEDGGELQPRAQGLRHGPSPEELEASRQAAQARADEATRRLAEEKLMGWLDALDQAGGAVPANAPVPSDARARDNIKPEQYLYLLTIQGAQTLRPVLYLEAVVAYPKVTGGWSKPKAIKTAPSPGQVVYDRATDNDKQVLQLLRAMPDANNYRFGYTYSAQAALQGTVGEIALTLAASTGRLFMDDGKGSAGTQVQMGPVQELLWHWQEVPSPNSPEPNWTLRARLATGSAKLCLNKPPYYVDANHGVVGLAQAPGVSTAQLHVLLHAPALKPSALKTHQAALMERLGPVPLPPVLDTLITLKDVVPTARLHLRPNLPEDVPEVGMIQAELRFDYAGHVGWWAGHGNTVVLENAQGRYLLHRDTAAELDAVTRLFDLGLQAGDNGVFGIPGDQAQHAWLHWADTGYQALRDAGFAVSVDDTLTDWITHADALDVRMRPEGEDEATSPWFELSLGMEINGQRHNILPLLPELIAAAANSPLDPETGQPQIPPYVYLPSSLSKGFLRLPTEALKPWMAALLEMVGERPKDFAAESLRLNRLDAMRTTASLGEGALWEGASALQAMVKQLAGATALPEVPVPASVQASLRPYQQQGLNWLQFLRSHGLGGILADDMGLGKTLQTLTHIQVEKDAGRLTAPALIIAPVSLMGNWLREAQRFCPQLRTLVLHGKERHTVAANMAEHDIVIAPYSLLMRDRERWLETQWHIVVLDEAQNIKNANTNAAQVVNQLQVRHRLCLSGTPIENHLGEIWSLFHFLMPGFLGSQARFNQLFRTPIERQGEPERLGQLRARITPFMLRRTKALVAHELPPKVETVMRVELQGQQADLYETIRLGMEKSVREALNAKGLAKSHITILDALMKLRQVCCDPQLLDMPAAQAVTSSAKLEQLMDMLPEMIAEGRRILLFSQFTGMLSRIEQELKKAGLRWTKLTGQTQKREEAIASFTSGEVPLFLISLKAGGVGLNLPQADTVIHFDPWWNPAAEAQATDRAHRIGQTQSVFVYKLVAQGTIEERILDLQERKASLADSLYSGATGRKEPLFTESDLAELLKPLSD</sequence>
<accession>A0A515EUG6</accession>
<dbReference type="InterPro" id="IPR007527">
    <property type="entry name" value="Znf_SWIM"/>
</dbReference>
<dbReference type="KEGG" id="rhg:EXZ61_20390"/>
<reference evidence="7" key="2">
    <citation type="journal article" date="2020" name="Int. J. Syst. Evol. Microbiol.">
        <title>Genomic insights into a novel species Rhodoferax aquaticus sp. nov., isolated from freshwater.</title>
        <authorList>
            <person name="Li T."/>
            <person name="Zhuo Y."/>
            <person name="Jin C.Z."/>
            <person name="Wu X."/>
            <person name="Ko S.R."/>
            <person name="Jin F.J."/>
            <person name="Ahn C.Y."/>
            <person name="Oh H.M."/>
            <person name="Lee H.G."/>
            <person name="Jin L."/>
        </authorList>
    </citation>
    <scope>NUCLEOTIDE SEQUENCE [LARGE SCALE GENOMIC DNA]</scope>
    <source>
        <strain evidence="7">Gr-4</strain>
    </source>
</reference>
<dbReference type="InterPro" id="IPR027417">
    <property type="entry name" value="P-loop_NTPase"/>
</dbReference>
<dbReference type="InterPro" id="IPR014001">
    <property type="entry name" value="Helicase_ATP-bd"/>
</dbReference>
<evidence type="ECO:0000259" key="5">
    <source>
        <dbReference type="PROSITE" id="PS51194"/>
    </source>
</evidence>
<keyword evidence="6" id="KW-0347">Helicase</keyword>
<proteinExistence type="predicted"/>
<dbReference type="PROSITE" id="PS51192">
    <property type="entry name" value="HELICASE_ATP_BIND_1"/>
    <property type="match status" value="1"/>
</dbReference>
<keyword evidence="6" id="KW-0547">Nucleotide-binding</keyword>
<dbReference type="EMBL" id="CP036282">
    <property type="protein sequence ID" value="QDL56324.1"/>
    <property type="molecule type" value="Genomic_DNA"/>
</dbReference>
<dbReference type="Pfam" id="PF00271">
    <property type="entry name" value="Helicase_C"/>
    <property type="match status" value="1"/>
</dbReference>
<dbReference type="GO" id="GO:0005524">
    <property type="term" value="F:ATP binding"/>
    <property type="evidence" value="ECO:0007669"/>
    <property type="project" value="InterPro"/>
</dbReference>
<evidence type="ECO:0000259" key="3">
    <source>
        <dbReference type="PROSITE" id="PS50966"/>
    </source>
</evidence>
<dbReference type="GO" id="GO:0004386">
    <property type="term" value="F:helicase activity"/>
    <property type="evidence" value="ECO:0007669"/>
    <property type="project" value="UniProtKB-KW"/>
</dbReference>
<evidence type="ECO:0000313" key="6">
    <source>
        <dbReference type="EMBL" id="QDL56324.1"/>
    </source>
</evidence>
<feature type="domain" description="Helicase C-terminal" evidence="5">
    <location>
        <begin position="994"/>
        <end position="1155"/>
    </location>
</feature>